<dbReference type="InterPro" id="IPR026791">
    <property type="entry name" value="DOCK"/>
</dbReference>
<dbReference type="GeneID" id="94833145"/>
<dbReference type="Gene3D" id="2.60.40.150">
    <property type="entry name" value="C2 domain"/>
    <property type="match status" value="1"/>
</dbReference>
<dbReference type="Proteomes" id="UP000179807">
    <property type="component" value="Unassembled WGS sequence"/>
</dbReference>
<evidence type="ECO:0000256" key="1">
    <source>
        <dbReference type="PROSITE-ProRule" id="PRU00983"/>
    </source>
</evidence>
<name>A0A1J4KSJ0_9EUKA</name>
<dbReference type="Pfam" id="PF14429">
    <property type="entry name" value="DOCK-C2"/>
    <property type="match status" value="1"/>
</dbReference>
<reference evidence="4" key="1">
    <citation type="submission" date="2016-10" db="EMBL/GenBank/DDBJ databases">
        <authorList>
            <person name="Benchimol M."/>
            <person name="Almeida L.G."/>
            <person name="Vasconcelos A.T."/>
            <person name="Perreira-Neves A."/>
            <person name="Rosa I.A."/>
            <person name="Tasca T."/>
            <person name="Bogo M.R."/>
            <person name="de Souza W."/>
        </authorList>
    </citation>
    <scope>NUCLEOTIDE SEQUENCE [LARGE SCALE GENOMIC DNA]</scope>
    <source>
        <strain evidence="4">K</strain>
    </source>
</reference>
<evidence type="ECO:0000259" key="3">
    <source>
        <dbReference type="PROSITE" id="PS51650"/>
    </source>
</evidence>
<dbReference type="InterPro" id="IPR043161">
    <property type="entry name" value="DOCK_C_lobe_A"/>
</dbReference>
<evidence type="ECO:0000313" key="4">
    <source>
        <dbReference type="EMBL" id="OHT14227.1"/>
    </source>
</evidence>
<sequence length="1683" mass="194335">MNVLIDDFIFDDILATSKKKKLPWMNQIVQLIENTQNPFLSPDQSQNINYDSIKSSKEGKLFLDNRCDMKISLDKHSRDSDFNSFFTGIIYSSKSQDLYKKEKNHIVYISVRLNKMWTSNPFIEPIICTAFIYHKKTSMIISDPWNFVPKESQPFFESVNKKVGTLNVATFQVNPKFIQKSECLIFIILSHPTTVDNGAFLLKYYQNQSSSSSSSSSNKIKKSTFLKRPNAFSTFAWTYAPFISEEDEEKGIIEFPYPYLIDRPLIESDIPDLLNDVQNKNINKTQNKNQNKEKCKHLNKQVPFEIVLSLEKEIFPIIIRDIIKTSILPYLIPIHQFTIRLVQLKLPALNKSRNIIIRVSFVPKQNEKPICVMHSRLDPLERNEYEYSRCWYHEKSPKFDDYILMDLPYPIPPESFLNFEIFHIHAKAKESKPCSLIGSSVLPLVQKNVFLPDKIHTISVSCDKSSKLIVTTKLRSTLVTNDPKYYEFNKLISSSKVISPSSDLIKSIEPQTIVSNLIIILDNLLNAYKKLPVFSLQTYLSLYKTAISLLKPKVLDDFLNLFARFYAFREINEKSNMRHFQHQNTRSHNHFTRISPVFDKNPDLLIDIDEEIVQTTHSSTIDMENDDLFASSLQDSLKNQNNNQSKEDKMVSDSSSFVSSHHVRKHSQSFGTTKDDGYEEFGSVPLFLKIIQSINYNLQQSQGAAIDKMVPIFPFLFQIIIKSLACQSERDLTENFDEFVNLFSKSAAKSERHEDLALMFGDFVSMLFNIGHATGAAVANTAFIKNNSLDAILIFIKAAYKPELFVYSIRFIDIFRDCFHELLKMAFNVSSCVKMQPLFHIINKLCCMYEDDLKIVLASKLLHCLNSISLTEIRNHDEITHEIDVTEGIEFIKFILGFCDQESIQKAIYSNQVSSIVNLLHQLLQKELANSTASVNLNSSGLKKNAVVNSGSDTVNSANSPQRKFSLPAKPPTLANIQARRINPNGPRPPAPSLGKRRRESIRISNDSIISSIYRFIDIFVQVVDFNNGISLVGFLYCAMQSNLNTSYKLKTCELLKNLISKHCPKILEIKSPCFVRIVNLIFKTSLLLPHCHSELASIIETIFKFDLKTNNNNNRSKMICIRALSMMHYSQLTLNNFIQFMELFSNSENQGLSSFYFSYLKLKQISQSLGIPKLTPTQKAEFLFQRFFAFNLSPDAQILALEDLKKHQIEQDNIMESLCIVMLQATIIYEYLVRLKRISNFLNAKFNRKPDEHFTTLCKSKSEYPDLYYIGSTMLCPPETQSDLPAIPGFCDSDLFNEVGMISLMQSLFECSKTIQCSQFYSAALDIAWPLFETFRLYGQIHKMFENYEEFFQSQSHSTIDESETYFFVHFSGKIFDADNKKSFIYHSKPNYTLEQFRAKFIETYEILYGKKKVILDVDSIQSCNKDYQLGYIKIEKVIPADLKKRTLQHTTFYFDEHYFTKTEDINLIEIDNTIDSTGMSLIESIYKMTSQCRIINSQNINCSMQTHRIKRLLLTTKRQLPNIIERSEIIKCMESDLSPLNVVCEKLTDFIALIKKANENKNIKMIQQCLIKALLKNDPHGFSTIIQVYFNMSVDRPNELTKEVNSKNYHKANRDQENKSLHLRMKKLLSRFLDQVVKGVDIHSEWIVNNVEYLEFQIQLQERLKLFQAEYNAANLCLLDL</sequence>
<dbReference type="InterPro" id="IPR027007">
    <property type="entry name" value="C2_DOCK-type_domain"/>
</dbReference>
<dbReference type="EMBL" id="MLAK01000412">
    <property type="protein sequence ID" value="OHT14227.1"/>
    <property type="molecule type" value="Genomic_DNA"/>
</dbReference>
<feature type="domain" description="C2 DOCK-type" evidence="3">
    <location>
        <begin position="334"/>
        <end position="505"/>
    </location>
</feature>
<feature type="region of interest" description="Disordered" evidence="2">
    <location>
        <begin position="979"/>
        <end position="999"/>
    </location>
</feature>
<gene>
    <name evidence="4" type="ORF">TRFO_15533</name>
</gene>
<dbReference type="VEuPathDB" id="TrichDB:TRFO_15533"/>
<dbReference type="InterPro" id="IPR035892">
    <property type="entry name" value="C2_domain_sf"/>
</dbReference>
<dbReference type="RefSeq" id="XP_068367363.1">
    <property type="nucleotide sequence ID" value="XM_068498441.1"/>
</dbReference>
<protein>
    <recommendedName>
        <fullName evidence="3">C2 DOCK-type domain-containing protein</fullName>
    </recommendedName>
</protein>
<dbReference type="PANTHER" id="PTHR23317:SF76">
    <property type="entry name" value="LD20667P"/>
    <property type="match status" value="1"/>
</dbReference>
<evidence type="ECO:0000256" key="2">
    <source>
        <dbReference type="SAM" id="MobiDB-lite"/>
    </source>
</evidence>
<dbReference type="GO" id="GO:0007264">
    <property type="term" value="P:small GTPase-mediated signal transduction"/>
    <property type="evidence" value="ECO:0007669"/>
    <property type="project" value="InterPro"/>
</dbReference>
<dbReference type="Pfam" id="PF06920">
    <property type="entry name" value="DHR-2_Lobe_A"/>
    <property type="match status" value="1"/>
</dbReference>
<evidence type="ECO:0000313" key="5">
    <source>
        <dbReference type="Proteomes" id="UP000179807"/>
    </source>
</evidence>
<organism evidence="4 5">
    <name type="scientific">Tritrichomonas foetus</name>
    <dbReference type="NCBI Taxonomy" id="1144522"/>
    <lineage>
        <taxon>Eukaryota</taxon>
        <taxon>Metamonada</taxon>
        <taxon>Parabasalia</taxon>
        <taxon>Tritrichomonadida</taxon>
        <taxon>Tritrichomonadidae</taxon>
        <taxon>Tritrichomonas</taxon>
    </lineage>
</organism>
<dbReference type="GO" id="GO:0005085">
    <property type="term" value="F:guanyl-nucleotide exchange factor activity"/>
    <property type="evidence" value="ECO:0007669"/>
    <property type="project" value="InterPro"/>
</dbReference>
<dbReference type="InterPro" id="IPR046769">
    <property type="entry name" value="DOCKER_Lobe_A"/>
</dbReference>
<proteinExistence type="inferred from homology"/>
<dbReference type="PROSITE" id="PS51650">
    <property type="entry name" value="C2_DOCK"/>
    <property type="match status" value="1"/>
</dbReference>
<dbReference type="PANTHER" id="PTHR23317">
    <property type="entry name" value="DEDICATOR OF CYTOKINESIS DOCK"/>
    <property type="match status" value="1"/>
</dbReference>
<dbReference type="Gene3D" id="1.25.40.410">
    <property type="match status" value="1"/>
</dbReference>
<keyword evidence="5" id="KW-1185">Reference proteome</keyword>
<accession>A0A1J4KSJ0</accession>
<comment type="similarity">
    <text evidence="1">Belongs to the DOCK family.</text>
</comment>
<dbReference type="OrthoDB" id="47328at2759"/>
<comment type="caution">
    <text evidence="4">The sequence shown here is derived from an EMBL/GenBank/DDBJ whole genome shotgun (WGS) entry which is preliminary data.</text>
</comment>